<evidence type="ECO:0000313" key="2">
    <source>
        <dbReference type="EMBL" id="MEQ2554754.1"/>
    </source>
</evidence>
<gene>
    <name evidence="2" type="ORF">WMO37_06925</name>
</gene>
<keyword evidence="3" id="KW-1185">Reference proteome</keyword>
<dbReference type="Gene3D" id="3.40.50.360">
    <property type="match status" value="1"/>
</dbReference>
<protein>
    <submittedName>
        <fullName evidence="2">Flavodoxin</fullName>
    </submittedName>
</protein>
<feature type="domain" description="Flavodoxin-like" evidence="1">
    <location>
        <begin position="26"/>
        <end position="168"/>
    </location>
</feature>
<dbReference type="InterPro" id="IPR008254">
    <property type="entry name" value="Flavodoxin/NO_synth"/>
</dbReference>
<sequence length="173" mass="19070">MSKNLIIYYSRKGQNYVNGRIESLTKGNTEICAEFIQKAVGGDLFEVETVNGYSSDYHACTAEAKTEYENNTRPELKAYLKDISGYDNIFICGPCWCGTYPMAVFSLIESLNFQGKNVMPLMTHEGSGLGRSMQDINRICKGAVIKTGLAVHGADASKSEQAVTKWAKESLNV</sequence>
<dbReference type="Pfam" id="PF12682">
    <property type="entry name" value="Flavodoxin_4"/>
    <property type="match status" value="1"/>
</dbReference>
<dbReference type="PANTHER" id="PTHR39201">
    <property type="entry name" value="EXPORTED PROTEIN-RELATED"/>
    <property type="match status" value="1"/>
</dbReference>
<dbReference type="EMBL" id="JBBMFS010000005">
    <property type="protein sequence ID" value="MEQ2554754.1"/>
    <property type="molecule type" value="Genomic_DNA"/>
</dbReference>
<evidence type="ECO:0000259" key="1">
    <source>
        <dbReference type="Pfam" id="PF12682"/>
    </source>
</evidence>
<dbReference type="PANTHER" id="PTHR39201:SF1">
    <property type="entry name" value="FLAVODOXIN-LIKE DOMAIN-CONTAINING PROTEIN"/>
    <property type="match status" value="1"/>
</dbReference>
<reference evidence="2" key="1">
    <citation type="submission" date="2024-03" db="EMBL/GenBank/DDBJ databases">
        <title>Human intestinal bacterial collection.</title>
        <authorList>
            <person name="Pauvert C."/>
            <person name="Hitch T.C.A."/>
            <person name="Clavel T."/>
        </authorList>
    </citation>
    <scope>NUCLEOTIDE SEQUENCE [LARGE SCALE GENOMIC DNA]</scope>
    <source>
        <strain evidence="2">CLA-AA-H89B</strain>
    </source>
</reference>
<evidence type="ECO:0000313" key="3">
    <source>
        <dbReference type="Proteomes" id="UP001546774"/>
    </source>
</evidence>
<dbReference type="InterPro" id="IPR029039">
    <property type="entry name" value="Flavoprotein-like_sf"/>
</dbReference>
<dbReference type="SUPFAM" id="SSF52218">
    <property type="entry name" value="Flavoproteins"/>
    <property type="match status" value="1"/>
</dbReference>
<organism evidence="2 3">
    <name type="scientific">Lachnospira intestinalis</name>
    <dbReference type="NCBI Taxonomy" id="3133158"/>
    <lineage>
        <taxon>Bacteria</taxon>
        <taxon>Bacillati</taxon>
        <taxon>Bacillota</taxon>
        <taxon>Clostridia</taxon>
        <taxon>Lachnospirales</taxon>
        <taxon>Lachnospiraceae</taxon>
        <taxon>Lachnospira</taxon>
    </lineage>
</organism>
<name>A0ABV1H4W9_9FIRM</name>
<dbReference type="Proteomes" id="UP001546774">
    <property type="component" value="Unassembled WGS sequence"/>
</dbReference>
<proteinExistence type="predicted"/>
<accession>A0ABV1H4W9</accession>
<comment type="caution">
    <text evidence="2">The sequence shown here is derived from an EMBL/GenBank/DDBJ whole genome shotgun (WGS) entry which is preliminary data.</text>
</comment>